<dbReference type="FunFam" id="4.10.1100.10:FF:000001">
    <property type="entry name" value="Squamosa promoter-binding-like protein 14"/>
    <property type="match status" value="1"/>
</dbReference>
<evidence type="ECO:0000256" key="9">
    <source>
        <dbReference type="PROSITE-ProRule" id="PRU00470"/>
    </source>
</evidence>
<keyword evidence="5" id="KW-0805">Transcription regulation</keyword>
<keyword evidence="7" id="KW-0804">Transcription</keyword>
<dbReference type="Gene3D" id="4.10.1100.10">
    <property type="entry name" value="Transcription factor, SBP-box domain"/>
    <property type="match status" value="1"/>
</dbReference>
<name>A0A2P2KV54_RHIMU</name>
<evidence type="ECO:0000256" key="7">
    <source>
        <dbReference type="ARBA" id="ARBA00023163"/>
    </source>
</evidence>
<evidence type="ECO:0000256" key="2">
    <source>
        <dbReference type="ARBA" id="ARBA00022723"/>
    </source>
</evidence>
<dbReference type="GO" id="GO:0005634">
    <property type="term" value="C:nucleus"/>
    <property type="evidence" value="ECO:0007669"/>
    <property type="project" value="UniProtKB-SubCell"/>
</dbReference>
<dbReference type="InterPro" id="IPR044817">
    <property type="entry name" value="SBP-like"/>
</dbReference>
<accession>A0A2P2KV54</accession>
<keyword evidence="4" id="KW-0862">Zinc</keyword>
<proteinExistence type="predicted"/>
<evidence type="ECO:0000256" key="6">
    <source>
        <dbReference type="ARBA" id="ARBA00023125"/>
    </source>
</evidence>
<feature type="domain" description="SBP-type" evidence="11">
    <location>
        <begin position="178"/>
        <end position="255"/>
    </location>
</feature>
<evidence type="ECO:0000256" key="4">
    <source>
        <dbReference type="ARBA" id="ARBA00022833"/>
    </source>
</evidence>
<feature type="region of interest" description="Disordered" evidence="10">
    <location>
        <begin position="403"/>
        <end position="454"/>
    </location>
</feature>
<organism evidence="12">
    <name type="scientific">Rhizophora mucronata</name>
    <name type="common">Asiatic mangrove</name>
    <dbReference type="NCBI Taxonomy" id="61149"/>
    <lineage>
        <taxon>Eukaryota</taxon>
        <taxon>Viridiplantae</taxon>
        <taxon>Streptophyta</taxon>
        <taxon>Embryophyta</taxon>
        <taxon>Tracheophyta</taxon>
        <taxon>Spermatophyta</taxon>
        <taxon>Magnoliopsida</taxon>
        <taxon>eudicotyledons</taxon>
        <taxon>Gunneridae</taxon>
        <taxon>Pentapetalae</taxon>
        <taxon>rosids</taxon>
        <taxon>fabids</taxon>
        <taxon>Malpighiales</taxon>
        <taxon>Rhizophoraceae</taxon>
        <taxon>Rhizophora</taxon>
    </lineage>
</organism>
<reference evidence="12" key="1">
    <citation type="submission" date="2018-02" db="EMBL/GenBank/DDBJ databases">
        <title>Rhizophora mucronata_Transcriptome.</title>
        <authorList>
            <person name="Meera S.P."/>
            <person name="Sreeshan A."/>
            <person name="Augustine A."/>
        </authorList>
    </citation>
    <scope>NUCLEOTIDE SEQUENCE</scope>
    <source>
        <tissue evidence="12">Leaf</tissue>
    </source>
</reference>
<evidence type="ECO:0000313" key="12">
    <source>
        <dbReference type="EMBL" id="MBX09595.1"/>
    </source>
</evidence>
<dbReference type="AlphaFoldDB" id="A0A2P2KV54"/>
<keyword evidence="2" id="KW-0479">Metal-binding</keyword>
<dbReference type="Pfam" id="PF03110">
    <property type="entry name" value="SBP"/>
    <property type="match status" value="1"/>
</dbReference>
<evidence type="ECO:0000259" key="11">
    <source>
        <dbReference type="PROSITE" id="PS51141"/>
    </source>
</evidence>
<keyword evidence="3 9" id="KW-0863">Zinc-finger</keyword>
<keyword evidence="6" id="KW-0238">DNA-binding</keyword>
<evidence type="ECO:0000256" key="1">
    <source>
        <dbReference type="ARBA" id="ARBA00004123"/>
    </source>
</evidence>
<evidence type="ECO:0000256" key="8">
    <source>
        <dbReference type="ARBA" id="ARBA00023242"/>
    </source>
</evidence>
<dbReference type="PANTHER" id="PTHR31251:SF74">
    <property type="entry name" value="SQUAMOSA PROMOTER-BINDING-LIKE PROTEIN 2"/>
    <property type="match status" value="1"/>
</dbReference>
<dbReference type="InterPro" id="IPR036893">
    <property type="entry name" value="SBP_sf"/>
</dbReference>
<protein>
    <submittedName>
        <fullName evidence="12">Uncharacterized protein MANES_13G011000</fullName>
    </submittedName>
</protein>
<dbReference type="PANTHER" id="PTHR31251">
    <property type="entry name" value="SQUAMOSA PROMOTER-BINDING-LIKE PROTEIN 4"/>
    <property type="match status" value="1"/>
</dbReference>
<evidence type="ECO:0000256" key="10">
    <source>
        <dbReference type="SAM" id="MobiDB-lite"/>
    </source>
</evidence>
<comment type="subcellular location">
    <subcellularLocation>
        <location evidence="1">Nucleus</location>
    </subcellularLocation>
</comment>
<dbReference type="SUPFAM" id="SSF103612">
    <property type="entry name" value="SBT domain"/>
    <property type="match status" value="1"/>
</dbReference>
<evidence type="ECO:0000256" key="3">
    <source>
        <dbReference type="ARBA" id="ARBA00022771"/>
    </source>
</evidence>
<dbReference type="InterPro" id="IPR004333">
    <property type="entry name" value="SBP_dom"/>
</dbReference>
<sequence length="473" mass="51566">MSSLTDGVEFKTAIRWDWESLVTFNATNAESPKKLPAADWEIDSGSFYSCEGVSGNGGSGSDLGLASLSKSLKPASISSSYAGEVKAPKFTLEASEAMPDNFSNEKKVLKKRPTVTSSTLGASVGPVEPLLSLKLGKRTYFEDVCAGTNAKTSSLSTAPGSSVTPAKRSKSCCQGTPASRCQVEGCDTDLSSAKEYHRKHRVCESHSKFPKVIVAGVECRFCQQCSRFHGLSEFDEKKRSCRRRLSDHNARRRKPQPGSIQLEPARLSAMLYDRRQQVNFDWNAAQILHARPNEVLTLEGSSACKFMVTKEYMSKPAKMGGMAGKLYSPGQELTNSSLIDRRDSNSFIPSKNKGIASEIPSQGLGESALSFNADSNQNLSRALSLLSTKLWASCDPKLPLDQPFPTTHASMPLSSQHATPQGLPVASSDYWGTKQWSTDSREHASNTDIGNFSQDLQPLRAPYQGDFYSNRLK</sequence>
<dbReference type="EMBL" id="GGEC01029111">
    <property type="protein sequence ID" value="MBX09595.1"/>
    <property type="molecule type" value="Transcribed_RNA"/>
</dbReference>
<keyword evidence="8" id="KW-0539">Nucleus</keyword>
<dbReference type="GO" id="GO:0003677">
    <property type="term" value="F:DNA binding"/>
    <property type="evidence" value="ECO:0007669"/>
    <property type="project" value="UniProtKB-KW"/>
</dbReference>
<dbReference type="GO" id="GO:0008270">
    <property type="term" value="F:zinc ion binding"/>
    <property type="evidence" value="ECO:0007669"/>
    <property type="project" value="UniProtKB-KW"/>
</dbReference>
<feature type="region of interest" description="Disordered" evidence="10">
    <location>
        <begin position="338"/>
        <end position="359"/>
    </location>
</feature>
<feature type="compositionally biased region" description="Polar residues" evidence="10">
    <location>
        <begin position="404"/>
        <end position="419"/>
    </location>
</feature>
<dbReference type="EMBL" id="GGEC01029112">
    <property type="protein sequence ID" value="MBX09596.1"/>
    <property type="molecule type" value="Transcribed_RNA"/>
</dbReference>
<evidence type="ECO:0000256" key="5">
    <source>
        <dbReference type="ARBA" id="ARBA00023015"/>
    </source>
</evidence>
<dbReference type="PROSITE" id="PS51141">
    <property type="entry name" value="ZF_SBP"/>
    <property type="match status" value="1"/>
</dbReference>